<dbReference type="Proteomes" id="UP000483672">
    <property type="component" value="Unassembled WGS sequence"/>
</dbReference>
<dbReference type="InterPro" id="IPR050275">
    <property type="entry name" value="PGM_Phosphatase"/>
</dbReference>
<dbReference type="GO" id="GO:0005737">
    <property type="term" value="C:cytoplasm"/>
    <property type="evidence" value="ECO:0007669"/>
    <property type="project" value="TreeGrafter"/>
</dbReference>
<name>A0A7C8P6G2_ORBOL</name>
<sequence>MFPGLFSGLGLKEPDLPDFASGCQPRPGRNQARDKHAQHVARAIGTGALIGSSGQAPPTYMHMLQLQFDSYSSWNPTIDTTPPETLVNMASKAYLWSVAFLSAFAASNGSPTTTSLTYSEPTATSASPTASGVSVIEGKAYLTFETIPGFFLQDDPATAPSTFDYTATNFGLINRTYPTDDESSVKLTQWQRFNRYVDKLNHGSGRNIEYRLLFIGRHSEGFHNAEESFVGTPAWNCYWAELPGNGTAVWEDPSLTSFGISQAVKAHNFWKRQIEVQKITAPDAYYVSPLARCLETANITYFGLEHRGASRHPFIPTIKEWLREGISIHTCDRRSSKNWIAANYPDWNIEPSFSEVDAQWNGITSETSSAQAYRMKVVLSDIFEKDHSTIISITTHSGAARSILGVLGHIPFSLVTGAIIPTLIKVTTVREPPPPTVTQPWTTEAWCTNGPPVASMSGTCTCSGGVLPVTASPIISPR</sequence>
<evidence type="ECO:0000313" key="4">
    <source>
        <dbReference type="Proteomes" id="UP000479691"/>
    </source>
</evidence>
<protein>
    <recommendedName>
        <fullName evidence="6">Phosphoglycerate mutase</fullName>
    </recommendedName>
</protein>
<dbReference type="PANTHER" id="PTHR48100">
    <property type="entry name" value="BROAD-SPECIFICITY PHOSPHATASE YOR283W-RELATED"/>
    <property type="match status" value="1"/>
</dbReference>
<dbReference type="GO" id="GO:0016791">
    <property type="term" value="F:phosphatase activity"/>
    <property type="evidence" value="ECO:0007669"/>
    <property type="project" value="TreeGrafter"/>
</dbReference>
<accession>A0A7C8P6G2</accession>
<dbReference type="Gene3D" id="3.40.50.1240">
    <property type="entry name" value="Phosphoglycerate mutase-like"/>
    <property type="match status" value="1"/>
</dbReference>
<dbReference type="Pfam" id="PF00300">
    <property type="entry name" value="His_Phos_1"/>
    <property type="match status" value="1"/>
</dbReference>
<dbReference type="PANTHER" id="PTHR48100:SF1">
    <property type="entry name" value="HISTIDINE PHOSPHATASE FAMILY PROTEIN-RELATED"/>
    <property type="match status" value="1"/>
</dbReference>
<dbReference type="EMBL" id="JAABOE010000210">
    <property type="protein sequence ID" value="KAF3158541.1"/>
    <property type="molecule type" value="Genomic_DNA"/>
</dbReference>
<evidence type="ECO:0000313" key="1">
    <source>
        <dbReference type="EMBL" id="KAF3158541.1"/>
    </source>
</evidence>
<dbReference type="Proteomes" id="UP000614610">
    <property type="component" value="Unassembled WGS sequence"/>
</dbReference>
<evidence type="ECO:0000313" key="5">
    <source>
        <dbReference type="Proteomes" id="UP000483672"/>
    </source>
</evidence>
<reference evidence="4 5" key="1">
    <citation type="submission" date="2019-06" db="EMBL/GenBank/DDBJ databases">
        <authorList>
            <person name="Palmer J.M."/>
        </authorList>
    </citation>
    <scope>NUCLEOTIDE SEQUENCE [LARGE SCALE GENOMIC DNA]</scope>
    <source>
        <strain evidence="3 5">TWF191</strain>
        <strain evidence="2">TWF679</strain>
        <strain evidence="1 4">TWF788</strain>
    </source>
</reference>
<dbReference type="EMBL" id="WIWT01000192">
    <property type="protein sequence ID" value="KAF3196851.1"/>
    <property type="molecule type" value="Genomic_DNA"/>
</dbReference>
<organism evidence="1 4">
    <name type="scientific">Orbilia oligospora</name>
    <name type="common">Nematode-trapping fungus</name>
    <name type="synonym">Arthrobotrys oligospora</name>
    <dbReference type="NCBI Taxonomy" id="2813651"/>
    <lineage>
        <taxon>Eukaryota</taxon>
        <taxon>Fungi</taxon>
        <taxon>Dikarya</taxon>
        <taxon>Ascomycota</taxon>
        <taxon>Pezizomycotina</taxon>
        <taxon>Orbiliomycetes</taxon>
        <taxon>Orbiliales</taxon>
        <taxon>Orbiliaceae</taxon>
        <taxon>Orbilia</taxon>
    </lineage>
</organism>
<dbReference type="SUPFAM" id="SSF53254">
    <property type="entry name" value="Phosphoglycerate mutase-like"/>
    <property type="match status" value="1"/>
</dbReference>
<dbReference type="InterPro" id="IPR029033">
    <property type="entry name" value="His_PPase_superfam"/>
</dbReference>
<dbReference type="EMBL" id="WIPF01000185">
    <property type="protein sequence ID" value="KAF3201162.1"/>
    <property type="molecule type" value="Genomic_DNA"/>
</dbReference>
<comment type="caution">
    <text evidence="1">The sequence shown here is derived from an EMBL/GenBank/DDBJ whole genome shotgun (WGS) entry which is preliminary data.</text>
</comment>
<dbReference type="CDD" id="cd07067">
    <property type="entry name" value="HP_PGM_like"/>
    <property type="match status" value="1"/>
</dbReference>
<gene>
    <name evidence="3" type="ORF">TWF191_003479</name>
    <name evidence="2" type="ORF">TWF679_004049</name>
    <name evidence="1" type="ORF">TWF788_004700</name>
</gene>
<dbReference type="OrthoDB" id="496981at2759"/>
<dbReference type="InterPro" id="IPR013078">
    <property type="entry name" value="His_Pase_superF_clade-1"/>
</dbReference>
<evidence type="ECO:0000313" key="3">
    <source>
        <dbReference type="EMBL" id="KAF3201162.1"/>
    </source>
</evidence>
<proteinExistence type="predicted"/>
<evidence type="ECO:0008006" key="6">
    <source>
        <dbReference type="Google" id="ProtNLM"/>
    </source>
</evidence>
<dbReference type="Proteomes" id="UP000479691">
    <property type="component" value="Unassembled WGS sequence"/>
</dbReference>
<dbReference type="AlphaFoldDB" id="A0A7C8P6G2"/>
<evidence type="ECO:0000313" key="2">
    <source>
        <dbReference type="EMBL" id="KAF3196851.1"/>
    </source>
</evidence>